<dbReference type="Proteomes" id="UP000028007">
    <property type="component" value="Unassembled WGS sequence"/>
</dbReference>
<name>A0A081PJ92_9SPHI</name>
<protein>
    <submittedName>
        <fullName evidence="1">Uncharacterized protein</fullName>
    </submittedName>
</protein>
<proteinExistence type="predicted"/>
<organism evidence="1 2">
    <name type="scientific">Pedobacter antarcticus 4BY</name>
    <dbReference type="NCBI Taxonomy" id="1358423"/>
    <lineage>
        <taxon>Bacteria</taxon>
        <taxon>Pseudomonadati</taxon>
        <taxon>Bacteroidota</taxon>
        <taxon>Sphingobacteriia</taxon>
        <taxon>Sphingobacteriales</taxon>
        <taxon>Sphingobacteriaceae</taxon>
        <taxon>Pedobacter</taxon>
    </lineage>
</organism>
<dbReference type="AlphaFoldDB" id="A0A081PJ92"/>
<comment type="caution">
    <text evidence="1">The sequence shown here is derived from an EMBL/GenBank/DDBJ whole genome shotgun (WGS) entry which is preliminary data.</text>
</comment>
<dbReference type="RefSeq" id="WP_037439090.1">
    <property type="nucleotide sequence ID" value="NZ_JNFF01000030.1"/>
</dbReference>
<dbReference type="EMBL" id="JNFF01000030">
    <property type="protein sequence ID" value="KEQ30765.1"/>
    <property type="molecule type" value="Genomic_DNA"/>
</dbReference>
<dbReference type="OrthoDB" id="762245at2"/>
<keyword evidence="2" id="KW-1185">Reference proteome</keyword>
<evidence type="ECO:0000313" key="1">
    <source>
        <dbReference type="EMBL" id="KEQ30765.1"/>
    </source>
</evidence>
<sequence>MSDKDLQPLNTFTKGKYVFTGNLQERLLTDNPVPVIWADGLRMHLSDGKQVGDSGQFPVSDLILKSSVFLEDDGRKLEAHKLYTWPANLGITKDWTAAKTSFLQEFVLNFPIEIITVHPEQGLTWKFITPEQFKKFPENFEAKSAFKDFFANPETYFFLRRPLQDPK</sequence>
<gene>
    <name evidence="1" type="ORF">N180_10475</name>
</gene>
<accession>A0A081PJ92</accession>
<evidence type="ECO:0000313" key="2">
    <source>
        <dbReference type="Proteomes" id="UP000028007"/>
    </source>
</evidence>
<reference evidence="1 2" key="1">
    <citation type="journal article" date="1992" name="Int. J. Syst. Bacteriol.">
        <title>Sphingobacterium antarcticus sp. nov. a Psychrotrophic Bacterium from the Soils of Schirmacher Oasis, Antarctica.</title>
        <authorList>
            <person name="Shivaji S."/>
            <person name="Ray M.K."/>
            <person name="Rao N.S."/>
            <person name="Saiserr L."/>
            <person name="Jagannadham M.V."/>
            <person name="Kumar G.S."/>
            <person name="Reddy G."/>
            <person name="Bhargava P.M."/>
        </authorList>
    </citation>
    <scope>NUCLEOTIDE SEQUENCE [LARGE SCALE GENOMIC DNA]</scope>
    <source>
        <strain evidence="1 2">4BY</strain>
    </source>
</reference>